<dbReference type="STRING" id="1340429.A0A2G4SKK7"/>
<sequence>MDRVMSPSVRTRSVTPSLIPRPKTPKEMSRATSPMIPQPKPTVKTIKLPPVPPLPKYVTDNPSVIRRKQSMPVLRHKTSNIEISVHEDCTYHPDPKDPLDVEVAQIMNASPITIRCQRAEPGKYYFGNELSLSSMGGKKLYTCKLMTYTNRKGGQFKNNKVLIRVGGGWQDLEFFLLEHSSLMATDVVVRSYAGNQQHQSVSDTSSRSKGWKN</sequence>
<evidence type="ECO:0000256" key="1">
    <source>
        <dbReference type="ARBA" id="ARBA00004245"/>
    </source>
</evidence>
<evidence type="ECO:0000259" key="5">
    <source>
        <dbReference type="PROSITE" id="PS51460"/>
    </source>
</evidence>
<keyword evidence="7" id="KW-1185">Reference proteome</keyword>
<dbReference type="GO" id="GO:0005856">
    <property type="term" value="C:cytoskeleton"/>
    <property type="evidence" value="ECO:0007669"/>
    <property type="project" value="UniProtKB-SubCell"/>
</dbReference>
<dbReference type="RefSeq" id="XP_023462624.1">
    <property type="nucleotide sequence ID" value="XM_023611975.1"/>
</dbReference>
<dbReference type="InterPro" id="IPR036534">
    <property type="entry name" value="GAR_dom_sf"/>
</dbReference>
<protein>
    <recommendedName>
        <fullName evidence="5">GAR domain-containing protein</fullName>
    </recommendedName>
</protein>
<dbReference type="SUPFAM" id="SSF143575">
    <property type="entry name" value="GAS2 domain-like"/>
    <property type="match status" value="1"/>
</dbReference>
<evidence type="ECO:0000256" key="4">
    <source>
        <dbReference type="SAM" id="MobiDB-lite"/>
    </source>
</evidence>
<dbReference type="PROSITE" id="PS51460">
    <property type="entry name" value="GAR"/>
    <property type="match status" value="1"/>
</dbReference>
<dbReference type="GeneID" id="35442964"/>
<dbReference type="EMBL" id="KZ303861">
    <property type="protein sequence ID" value="PHZ08916.1"/>
    <property type="molecule type" value="Genomic_DNA"/>
</dbReference>
<evidence type="ECO:0000256" key="3">
    <source>
        <dbReference type="ARBA" id="ARBA00023212"/>
    </source>
</evidence>
<feature type="region of interest" description="Disordered" evidence="4">
    <location>
        <begin position="1"/>
        <end position="43"/>
    </location>
</feature>
<reference evidence="6" key="2">
    <citation type="journal article" date="2016" name="Proc. Natl. Acad. Sci. U.S.A.">
        <title>Lipid metabolic changes in an early divergent fungus govern the establishment of a mutualistic symbiosis with endobacteria.</title>
        <authorList>
            <person name="Lastovetsky O.A."/>
            <person name="Gaspar M.L."/>
            <person name="Mondo S.J."/>
            <person name="LaButti K.M."/>
            <person name="Sandor L."/>
            <person name="Grigoriev I.V."/>
            <person name="Henry S.A."/>
            <person name="Pawlowska T.E."/>
        </authorList>
    </citation>
    <scope>NUCLEOTIDE SEQUENCE [LARGE SCALE GENOMIC DNA]</scope>
    <source>
        <strain evidence="6">ATCC 52813</strain>
    </source>
</reference>
<dbReference type="InterPro" id="IPR003108">
    <property type="entry name" value="GAR_dom"/>
</dbReference>
<dbReference type="AlphaFoldDB" id="A0A2G4SKK7"/>
<proteinExistence type="predicted"/>
<organism evidence="6 7">
    <name type="scientific">Rhizopus microsporus ATCC 52813</name>
    <dbReference type="NCBI Taxonomy" id="1340429"/>
    <lineage>
        <taxon>Eukaryota</taxon>
        <taxon>Fungi</taxon>
        <taxon>Fungi incertae sedis</taxon>
        <taxon>Mucoromycota</taxon>
        <taxon>Mucoromycotina</taxon>
        <taxon>Mucoromycetes</taxon>
        <taxon>Mucorales</taxon>
        <taxon>Mucorineae</taxon>
        <taxon>Rhizopodaceae</taxon>
        <taxon>Rhizopus</taxon>
    </lineage>
</organism>
<evidence type="ECO:0000313" key="7">
    <source>
        <dbReference type="Proteomes" id="UP000242254"/>
    </source>
</evidence>
<keyword evidence="2" id="KW-0963">Cytoplasm</keyword>
<feature type="domain" description="GAR" evidence="5">
    <location>
        <begin position="94"/>
        <end position="183"/>
    </location>
</feature>
<evidence type="ECO:0000313" key="6">
    <source>
        <dbReference type="EMBL" id="PHZ08916.1"/>
    </source>
</evidence>
<dbReference type="Pfam" id="PF02187">
    <property type="entry name" value="GAS2"/>
    <property type="match status" value="1"/>
</dbReference>
<name>A0A2G4SKK7_RHIZD</name>
<dbReference type="GO" id="GO:0008017">
    <property type="term" value="F:microtubule binding"/>
    <property type="evidence" value="ECO:0007669"/>
    <property type="project" value="InterPro"/>
</dbReference>
<dbReference type="Proteomes" id="UP000242254">
    <property type="component" value="Unassembled WGS sequence"/>
</dbReference>
<accession>A0A2G4SKK7</accession>
<reference evidence="6" key="1">
    <citation type="submission" date="2014-05" db="EMBL/GenBank/DDBJ databases">
        <authorList>
            <consortium name="DOE Joint Genome Institute"/>
            <person name="Riley R."/>
            <person name="Mondo S.J."/>
            <person name="Sun H."/>
            <person name="Grigoriev I.V."/>
            <person name="Pawlowska A.T."/>
            <person name="Nordberg H.P."/>
            <person name="Cantor M.N."/>
            <person name="Hua S.X."/>
        </authorList>
    </citation>
    <scope>NUCLEOTIDE SEQUENCE</scope>
    <source>
        <strain evidence="6">ATCC 52813</strain>
    </source>
</reference>
<dbReference type="Gene3D" id="3.30.920.20">
    <property type="entry name" value="Gas2-like domain"/>
    <property type="match status" value="1"/>
</dbReference>
<keyword evidence="3" id="KW-0206">Cytoskeleton</keyword>
<comment type="subcellular location">
    <subcellularLocation>
        <location evidence="1">Cytoplasm</location>
        <location evidence="1">Cytoskeleton</location>
    </subcellularLocation>
</comment>
<evidence type="ECO:0000256" key="2">
    <source>
        <dbReference type="ARBA" id="ARBA00022490"/>
    </source>
</evidence>
<gene>
    <name evidence="6" type="ORF">RHIMIDRAFT_267130</name>
</gene>